<evidence type="ECO:0000313" key="4">
    <source>
        <dbReference type="Proteomes" id="UP000067626"/>
    </source>
</evidence>
<dbReference type="PROSITE" id="PS51257">
    <property type="entry name" value="PROKAR_LIPOPROTEIN"/>
    <property type="match status" value="1"/>
</dbReference>
<dbReference type="KEGG" id="ccro:CMC5_062840"/>
<feature type="region of interest" description="Disordered" evidence="1">
    <location>
        <begin position="54"/>
        <end position="96"/>
    </location>
</feature>
<reference evidence="3 4" key="1">
    <citation type="submission" date="2015-07" db="EMBL/GenBank/DDBJ databases">
        <title>Genome analysis of myxobacterium Chondromyces crocatus Cm c5 reveals a high potential for natural compound synthesis and the genetic basis for the loss of fruiting body formation.</title>
        <authorList>
            <person name="Zaburannyi N."/>
            <person name="Bunk B."/>
            <person name="Maier J."/>
            <person name="Overmann J."/>
            <person name="Mueller R."/>
        </authorList>
    </citation>
    <scope>NUCLEOTIDE SEQUENCE [LARGE SCALE GENOMIC DNA]</scope>
    <source>
        <strain evidence="3 4">Cm c5</strain>
    </source>
</reference>
<evidence type="ECO:0000313" key="3">
    <source>
        <dbReference type="EMBL" id="AKT42061.1"/>
    </source>
</evidence>
<protein>
    <recommendedName>
        <fullName evidence="5">Secreted protein</fullName>
    </recommendedName>
</protein>
<dbReference type="EMBL" id="CP012159">
    <property type="protein sequence ID" value="AKT42061.1"/>
    <property type="molecule type" value="Genomic_DNA"/>
</dbReference>
<feature type="chain" id="PRO_5005459698" description="Secreted protein" evidence="2">
    <location>
        <begin position="22"/>
        <end position="160"/>
    </location>
</feature>
<evidence type="ECO:0000256" key="2">
    <source>
        <dbReference type="SAM" id="SignalP"/>
    </source>
</evidence>
<dbReference type="AlphaFoldDB" id="A0A0K1EMN0"/>
<evidence type="ECO:0008006" key="5">
    <source>
        <dbReference type="Google" id="ProtNLM"/>
    </source>
</evidence>
<organism evidence="3 4">
    <name type="scientific">Chondromyces crocatus</name>
    <dbReference type="NCBI Taxonomy" id="52"/>
    <lineage>
        <taxon>Bacteria</taxon>
        <taxon>Pseudomonadati</taxon>
        <taxon>Myxococcota</taxon>
        <taxon>Polyangia</taxon>
        <taxon>Polyangiales</taxon>
        <taxon>Polyangiaceae</taxon>
        <taxon>Chondromyces</taxon>
    </lineage>
</organism>
<dbReference type="Proteomes" id="UP000067626">
    <property type="component" value="Chromosome"/>
</dbReference>
<gene>
    <name evidence="3" type="ORF">CMC5_062840</name>
</gene>
<name>A0A0K1EMN0_CHOCO</name>
<sequence>MMHAWKIGGFTMALALGVACASEPLDESDADPGSDEAKSGAATADVLKLRLTPAEGEPDAALLTEPGNGPRATQPLALLEDELDDGAGGGEEPSLEGNNKCNLTCTVTKSIEAAYCPDSVSGYGESGWFRGCRTACRRARDDAQSHLGVGCNVGQCAESC</sequence>
<dbReference type="RefSeq" id="WP_050433741.1">
    <property type="nucleotide sequence ID" value="NZ_CP012159.1"/>
</dbReference>
<feature type="signal peptide" evidence="2">
    <location>
        <begin position="1"/>
        <end position="21"/>
    </location>
</feature>
<accession>A0A0K1EMN0</accession>
<keyword evidence="2" id="KW-0732">Signal</keyword>
<evidence type="ECO:0000256" key="1">
    <source>
        <dbReference type="SAM" id="MobiDB-lite"/>
    </source>
</evidence>
<proteinExistence type="predicted"/>
<keyword evidence="4" id="KW-1185">Reference proteome</keyword>